<comment type="caution">
    <text evidence="1">The sequence shown here is derived from an EMBL/GenBank/DDBJ whole genome shotgun (WGS) entry which is preliminary data.</text>
</comment>
<protein>
    <submittedName>
        <fullName evidence="1">Uncharacterized protein</fullName>
    </submittedName>
</protein>
<name>A0A918ZUZ1_9ACTN</name>
<organism evidence="1 2">
    <name type="scientific">Streptomyces capitiformicae</name>
    <dbReference type="NCBI Taxonomy" id="2014920"/>
    <lineage>
        <taxon>Bacteria</taxon>
        <taxon>Bacillati</taxon>
        <taxon>Actinomycetota</taxon>
        <taxon>Actinomycetes</taxon>
        <taxon>Kitasatosporales</taxon>
        <taxon>Streptomycetaceae</taxon>
        <taxon>Streptomyces</taxon>
    </lineage>
</organism>
<reference evidence="1" key="2">
    <citation type="submission" date="2020-09" db="EMBL/GenBank/DDBJ databases">
        <authorList>
            <person name="Sun Q."/>
            <person name="Zhou Y."/>
        </authorList>
    </citation>
    <scope>NUCLEOTIDE SEQUENCE</scope>
    <source>
        <strain evidence="1">CGMCC 4.7403</strain>
    </source>
</reference>
<evidence type="ECO:0000313" key="1">
    <source>
        <dbReference type="EMBL" id="GHE70023.1"/>
    </source>
</evidence>
<proteinExistence type="predicted"/>
<gene>
    <name evidence="1" type="ORF">GCM10017771_93930</name>
</gene>
<evidence type="ECO:0000313" key="2">
    <source>
        <dbReference type="Proteomes" id="UP000603227"/>
    </source>
</evidence>
<dbReference type="Proteomes" id="UP000603227">
    <property type="component" value="Unassembled WGS sequence"/>
</dbReference>
<dbReference type="AlphaFoldDB" id="A0A918ZUZ1"/>
<dbReference type="EMBL" id="BNAT01000075">
    <property type="protein sequence ID" value="GHE70023.1"/>
    <property type="molecule type" value="Genomic_DNA"/>
</dbReference>
<sequence length="117" mass="12960">MVHVKADFWGGDGDQTAALWRDGVQERGPVHTSEFSGPREDWPINAALARLGVASVGPGAPDYRDLFVEVGLGQGRDEEDWRWAALKASNAANYDEWHAREQAKRESEERAAAERAI</sequence>
<accession>A0A918ZUZ1</accession>
<reference evidence="1" key="1">
    <citation type="journal article" date="2014" name="Int. J. Syst. Evol. Microbiol.">
        <title>Complete genome sequence of Corynebacterium casei LMG S-19264T (=DSM 44701T), isolated from a smear-ripened cheese.</title>
        <authorList>
            <consortium name="US DOE Joint Genome Institute (JGI-PGF)"/>
            <person name="Walter F."/>
            <person name="Albersmeier A."/>
            <person name="Kalinowski J."/>
            <person name="Ruckert C."/>
        </authorList>
    </citation>
    <scope>NUCLEOTIDE SEQUENCE</scope>
    <source>
        <strain evidence="1">CGMCC 4.7403</strain>
    </source>
</reference>
<keyword evidence="2" id="KW-1185">Reference proteome</keyword>